<evidence type="ECO:0000256" key="3">
    <source>
        <dbReference type="ARBA" id="ARBA00022692"/>
    </source>
</evidence>
<feature type="transmembrane region" description="Helical" evidence="6">
    <location>
        <begin position="716"/>
        <end position="743"/>
    </location>
</feature>
<evidence type="ECO:0000256" key="4">
    <source>
        <dbReference type="ARBA" id="ARBA00022989"/>
    </source>
</evidence>
<dbReference type="Pfam" id="PF02687">
    <property type="entry name" value="FtsX"/>
    <property type="match status" value="2"/>
</dbReference>
<evidence type="ECO:0000256" key="5">
    <source>
        <dbReference type="ARBA" id="ARBA00023136"/>
    </source>
</evidence>
<gene>
    <name evidence="9" type="ORF">SAMN04488132_1129</name>
</gene>
<organism evidence="9 10">
    <name type="scientific">Sediminibacterium ginsengisoli</name>
    <dbReference type="NCBI Taxonomy" id="413434"/>
    <lineage>
        <taxon>Bacteria</taxon>
        <taxon>Pseudomonadati</taxon>
        <taxon>Bacteroidota</taxon>
        <taxon>Chitinophagia</taxon>
        <taxon>Chitinophagales</taxon>
        <taxon>Chitinophagaceae</taxon>
        <taxon>Sediminibacterium</taxon>
    </lineage>
</organism>
<feature type="transmembrane region" description="Helical" evidence="6">
    <location>
        <begin position="428"/>
        <end position="449"/>
    </location>
</feature>
<name>A0A1T4RFR9_9BACT</name>
<keyword evidence="4 6" id="KW-1133">Transmembrane helix</keyword>
<reference evidence="9 10" key="1">
    <citation type="submission" date="2017-02" db="EMBL/GenBank/DDBJ databases">
        <authorList>
            <person name="Peterson S.W."/>
        </authorList>
    </citation>
    <scope>NUCLEOTIDE SEQUENCE [LARGE SCALE GENOMIC DNA]</scope>
    <source>
        <strain evidence="9 10">DSM 22335</strain>
    </source>
</reference>
<accession>A0A1T4RFR9</accession>
<evidence type="ECO:0000313" key="10">
    <source>
        <dbReference type="Proteomes" id="UP000190888"/>
    </source>
</evidence>
<dbReference type="GO" id="GO:0022857">
    <property type="term" value="F:transmembrane transporter activity"/>
    <property type="evidence" value="ECO:0007669"/>
    <property type="project" value="TreeGrafter"/>
</dbReference>
<sequence length="795" mass="88966">MIKNYIKTAWRNFVKNKAHSFINIAGLSVGMAVAILIGLWIWDEISFDTYHKNHKRVASVMQHVTNNGEIQTWQAVPYPLADELRKQYGSDFKRLALTGGAGEHILTVGDKKLTKRGFFTEPQGPELLSLKMISGNINALTDPASVLISASVAKAYFANEDPLGKTIQLDNNNNLNVKVAGVYEDLPANTTYREIAFMASWTLFYNNSWAKTVDDPWRPNAFVILAELSDHADFAKVSEKIKDVKLRKVNEQLAQKKPQLFLMPMDRWHLYSDFRNGVNVGGRIQYVWLFGIIGVFVLLLACINFMNLSTARSEKRAREVGIRKAIGSLRKQLIYQFFTESLLFVLVAFVIAVVLVHLSLPFFNQVADKQMAVLWLNPFFWAMCLGFMLLTGLIAGSYPAFYLSSFKPVKVLKGTLRTGPLAMLPRKILVVLQFTVSVILIIGTIIVFLQIRFAKNRPIGYERDGLVAVNVITEDVHKHFNAIREDLVQSGAIVSMAEAGSPPTEYWSTTSGVEWKGKDPSLSVDMAVTSVSYDYCKTIGATFKEGRDFSPSFLTDSSAVILNEAAVRFMGLSKPVGETIQWFGEPYTIIGVTKDMVVQSPYQQARPSIFSLAPGSVGTILLKVNAQKSAKDAISSIERVFKKYNPAQPFSYKFIDEEYNKKFGNEERVGKLAGFFAGLAIFISCLGLFGMASFMAERRTKEIGVRKVLGASVFNLWRLLSTDFIILVFIALVISGPIAYWLMHNWLKDYNYHVSISWWIFLVTGAGAILITLLTVSYQSLRAANANPIKSLKTE</sequence>
<dbReference type="RefSeq" id="WP_078832523.1">
    <property type="nucleotide sequence ID" value="NZ_FUWH01000012.1"/>
</dbReference>
<dbReference type="STRING" id="413434.SAMN04488132_1129"/>
<feature type="transmembrane region" description="Helical" evidence="6">
    <location>
        <begin position="21"/>
        <end position="42"/>
    </location>
</feature>
<evidence type="ECO:0000256" key="2">
    <source>
        <dbReference type="ARBA" id="ARBA00022475"/>
    </source>
</evidence>
<keyword evidence="2" id="KW-1003">Cell membrane</keyword>
<dbReference type="Pfam" id="PF12704">
    <property type="entry name" value="MacB_PCD"/>
    <property type="match status" value="2"/>
</dbReference>
<dbReference type="InterPro" id="IPR003838">
    <property type="entry name" value="ABC3_permease_C"/>
</dbReference>
<keyword evidence="5 6" id="KW-0472">Membrane</keyword>
<dbReference type="PANTHER" id="PTHR30572:SF18">
    <property type="entry name" value="ABC-TYPE MACROLIDE FAMILY EXPORT SYSTEM PERMEASE COMPONENT 2"/>
    <property type="match status" value="1"/>
</dbReference>
<dbReference type="GO" id="GO:0005886">
    <property type="term" value="C:plasma membrane"/>
    <property type="evidence" value="ECO:0007669"/>
    <property type="project" value="UniProtKB-SubCell"/>
</dbReference>
<comment type="subcellular location">
    <subcellularLocation>
        <location evidence="1">Cell membrane</location>
        <topology evidence="1">Multi-pass membrane protein</topology>
    </subcellularLocation>
</comment>
<feature type="transmembrane region" description="Helical" evidence="6">
    <location>
        <begin position="755"/>
        <end position="776"/>
    </location>
</feature>
<feature type="domain" description="MacB-like periplasmic core" evidence="8">
    <location>
        <begin position="20"/>
        <end position="243"/>
    </location>
</feature>
<dbReference type="PANTHER" id="PTHR30572">
    <property type="entry name" value="MEMBRANE COMPONENT OF TRANSPORTER-RELATED"/>
    <property type="match status" value="1"/>
</dbReference>
<proteinExistence type="predicted"/>
<feature type="domain" description="MacB-like periplasmic core" evidence="8">
    <location>
        <begin position="480"/>
        <end position="639"/>
    </location>
</feature>
<protein>
    <submittedName>
        <fullName evidence="9">ABC-type antimicrobial peptide transport system, permease component</fullName>
    </submittedName>
</protein>
<evidence type="ECO:0000256" key="1">
    <source>
        <dbReference type="ARBA" id="ARBA00004651"/>
    </source>
</evidence>
<evidence type="ECO:0000313" key="9">
    <source>
        <dbReference type="EMBL" id="SKA14588.1"/>
    </source>
</evidence>
<dbReference type="InterPro" id="IPR050250">
    <property type="entry name" value="Macrolide_Exporter_MacB"/>
</dbReference>
<feature type="domain" description="ABC3 transporter permease C-terminal" evidence="7">
    <location>
        <begin position="292"/>
        <end position="406"/>
    </location>
</feature>
<evidence type="ECO:0000259" key="7">
    <source>
        <dbReference type="Pfam" id="PF02687"/>
    </source>
</evidence>
<dbReference type="Proteomes" id="UP000190888">
    <property type="component" value="Unassembled WGS sequence"/>
</dbReference>
<feature type="transmembrane region" description="Helical" evidence="6">
    <location>
        <begin position="672"/>
        <end position="695"/>
    </location>
</feature>
<feature type="transmembrane region" description="Helical" evidence="6">
    <location>
        <begin position="379"/>
        <end position="403"/>
    </location>
</feature>
<evidence type="ECO:0000259" key="8">
    <source>
        <dbReference type="Pfam" id="PF12704"/>
    </source>
</evidence>
<dbReference type="OrthoDB" id="5933722at2"/>
<keyword evidence="3 6" id="KW-0812">Transmembrane</keyword>
<dbReference type="AlphaFoldDB" id="A0A1T4RFR9"/>
<dbReference type="InterPro" id="IPR025857">
    <property type="entry name" value="MacB_PCD"/>
</dbReference>
<evidence type="ECO:0000256" key="6">
    <source>
        <dbReference type="SAM" id="Phobius"/>
    </source>
</evidence>
<feature type="transmembrane region" description="Helical" evidence="6">
    <location>
        <begin position="333"/>
        <end position="359"/>
    </location>
</feature>
<dbReference type="EMBL" id="FUWH01000012">
    <property type="protein sequence ID" value="SKA14588.1"/>
    <property type="molecule type" value="Genomic_DNA"/>
</dbReference>
<keyword evidence="10" id="KW-1185">Reference proteome</keyword>
<feature type="transmembrane region" description="Helical" evidence="6">
    <location>
        <begin position="286"/>
        <end position="308"/>
    </location>
</feature>
<feature type="domain" description="ABC3 transporter permease C-terminal" evidence="7">
    <location>
        <begin position="675"/>
        <end position="788"/>
    </location>
</feature>